<dbReference type="GO" id="GO:0051537">
    <property type="term" value="F:2 iron, 2 sulfur cluster binding"/>
    <property type="evidence" value="ECO:0007669"/>
    <property type="project" value="UniProtKB-KW"/>
</dbReference>
<dbReference type="CDD" id="cd00207">
    <property type="entry name" value="fer2"/>
    <property type="match status" value="1"/>
</dbReference>
<dbReference type="InterPro" id="IPR017927">
    <property type="entry name" value="FAD-bd_FR_type"/>
</dbReference>
<evidence type="ECO:0000256" key="5">
    <source>
        <dbReference type="ARBA" id="ARBA00022723"/>
    </source>
</evidence>
<name>A0A560IB55_9PROT</name>
<dbReference type="AlphaFoldDB" id="A0A560IB55"/>
<dbReference type="InterPro" id="IPR050415">
    <property type="entry name" value="MRET"/>
</dbReference>
<protein>
    <submittedName>
        <fullName evidence="11">Vanillate O-demethylase ferredoxin subunit</fullName>
    </submittedName>
</protein>
<feature type="domain" description="FAD-binding FR-type" evidence="10">
    <location>
        <begin position="5"/>
        <end position="112"/>
    </location>
</feature>
<evidence type="ECO:0000256" key="7">
    <source>
        <dbReference type="ARBA" id="ARBA00023004"/>
    </source>
</evidence>
<keyword evidence="8" id="KW-0411">Iron-sulfur</keyword>
<proteinExistence type="predicted"/>
<organism evidence="11 12">
    <name type="scientific">Nitrospirillum amazonense</name>
    <dbReference type="NCBI Taxonomy" id="28077"/>
    <lineage>
        <taxon>Bacteria</taxon>
        <taxon>Pseudomonadati</taxon>
        <taxon>Pseudomonadota</taxon>
        <taxon>Alphaproteobacteria</taxon>
        <taxon>Rhodospirillales</taxon>
        <taxon>Azospirillaceae</taxon>
        <taxon>Nitrospirillum</taxon>
    </lineage>
</organism>
<evidence type="ECO:0000256" key="2">
    <source>
        <dbReference type="ARBA" id="ARBA00022630"/>
    </source>
</evidence>
<evidence type="ECO:0000256" key="4">
    <source>
        <dbReference type="ARBA" id="ARBA00022714"/>
    </source>
</evidence>
<dbReference type="GO" id="GO:0016491">
    <property type="term" value="F:oxidoreductase activity"/>
    <property type="evidence" value="ECO:0007669"/>
    <property type="project" value="UniProtKB-KW"/>
</dbReference>
<dbReference type="PRINTS" id="PR00409">
    <property type="entry name" value="PHDIOXRDTASE"/>
</dbReference>
<evidence type="ECO:0000256" key="1">
    <source>
        <dbReference type="ARBA" id="ARBA00001917"/>
    </source>
</evidence>
<dbReference type="EMBL" id="VITT01000012">
    <property type="protein sequence ID" value="TWB56288.1"/>
    <property type="molecule type" value="Genomic_DNA"/>
</dbReference>
<dbReference type="InterPro" id="IPR001041">
    <property type="entry name" value="2Fe-2S_ferredoxin-type"/>
</dbReference>
<dbReference type="PROSITE" id="PS51085">
    <property type="entry name" value="2FE2S_FER_2"/>
    <property type="match status" value="1"/>
</dbReference>
<dbReference type="Gene3D" id="2.40.30.10">
    <property type="entry name" value="Translation factors"/>
    <property type="match status" value="1"/>
</dbReference>
<comment type="caution">
    <text evidence="11">The sequence shown here is derived from an EMBL/GenBank/DDBJ whole genome shotgun (WGS) entry which is preliminary data.</text>
</comment>
<dbReference type="SUPFAM" id="SSF52343">
    <property type="entry name" value="Ferredoxin reductase-like, C-terminal NADP-linked domain"/>
    <property type="match status" value="1"/>
</dbReference>
<dbReference type="Pfam" id="PF00111">
    <property type="entry name" value="Fer2"/>
    <property type="match status" value="1"/>
</dbReference>
<comment type="cofactor">
    <cofactor evidence="1">
        <name>FMN</name>
        <dbReference type="ChEBI" id="CHEBI:58210"/>
    </cofactor>
</comment>
<dbReference type="Pfam" id="PF22290">
    <property type="entry name" value="DmmA-like_N"/>
    <property type="match status" value="1"/>
</dbReference>
<reference evidence="11 12" key="1">
    <citation type="submission" date="2019-06" db="EMBL/GenBank/DDBJ databases">
        <title>Genomic Encyclopedia of Type Strains, Phase IV (KMG-V): Genome sequencing to study the core and pangenomes of soil and plant-associated prokaryotes.</title>
        <authorList>
            <person name="Whitman W."/>
        </authorList>
    </citation>
    <scope>NUCLEOTIDE SEQUENCE [LARGE SCALE GENOMIC DNA]</scope>
    <source>
        <strain evidence="11 12">BR 11140</strain>
    </source>
</reference>
<dbReference type="InterPro" id="IPR017938">
    <property type="entry name" value="Riboflavin_synthase-like_b-brl"/>
</dbReference>
<keyword evidence="7" id="KW-0408">Iron</keyword>
<dbReference type="PROSITE" id="PS51384">
    <property type="entry name" value="FAD_FR"/>
    <property type="match status" value="1"/>
</dbReference>
<dbReference type="SUPFAM" id="SSF63380">
    <property type="entry name" value="Riboflavin synthase domain-like"/>
    <property type="match status" value="1"/>
</dbReference>
<dbReference type="InterPro" id="IPR006058">
    <property type="entry name" value="2Fe2S_fd_BS"/>
</dbReference>
<dbReference type="PANTHER" id="PTHR47354">
    <property type="entry name" value="NADH OXIDOREDUCTASE HCR"/>
    <property type="match status" value="1"/>
</dbReference>
<dbReference type="Proteomes" id="UP000318050">
    <property type="component" value="Unassembled WGS sequence"/>
</dbReference>
<dbReference type="Gene3D" id="3.40.50.80">
    <property type="entry name" value="Nucleotide-binding domain of ferredoxin-NADP reductase (FNR) module"/>
    <property type="match status" value="1"/>
</dbReference>
<evidence type="ECO:0000256" key="8">
    <source>
        <dbReference type="ARBA" id="ARBA00023014"/>
    </source>
</evidence>
<feature type="domain" description="2Fe-2S ferredoxin-type" evidence="9">
    <location>
        <begin position="243"/>
        <end position="330"/>
    </location>
</feature>
<evidence type="ECO:0000259" key="10">
    <source>
        <dbReference type="PROSITE" id="PS51384"/>
    </source>
</evidence>
<keyword evidence="3" id="KW-0288">FMN</keyword>
<dbReference type="InterPro" id="IPR012675">
    <property type="entry name" value="Beta-grasp_dom_sf"/>
</dbReference>
<keyword evidence="4" id="KW-0001">2Fe-2S</keyword>
<accession>A0A560IB55</accession>
<evidence type="ECO:0000313" key="11">
    <source>
        <dbReference type="EMBL" id="TWB56288.1"/>
    </source>
</evidence>
<sequence length="330" mass="34582">MTGADDWFPVRVTAKVRDGDDVFLFDLADPAGAPLPSFQPGAHIDVAVERAVDGTGLTRQYSLYSAPADTRRYGIAVQREAEGRGGSRTLCDTVAAGDTVRIRRPRALFTLAAGATSHVMIAGGIGITPLLSMASHLAGDGSVTLHYLVRRRDRAALLDAARQAVGPENLHLHVTAETGRPDLARLIGPPARGRHLYLCGPAPLLDAATAAARGLGWPESHVHLERFAADGAANAVANAGANRPFLLRLRSTGAVIPVMADQTAAEALAGANVELPISCAEGVCGACITGVLDGTPEHRDCVLTEAEHKANRLFTPCCSRAVSEMLVVDL</sequence>
<gene>
    <name evidence="11" type="ORF">FBZ92_11277</name>
</gene>
<evidence type="ECO:0000256" key="6">
    <source>
        <dbReference type="ARBA" id="ARBA00023002"/>
    </source>
</evidence>
<evidence type="ECO:0000256" key="3">
    <source>
        <dbReference type="ARBA" id="ARBA00022643"/>
    </source>
</evidence>
<dbReference type="InterPro" id="IPR039261">
    <property type="entry name" value="FNR_nucleotide-bd"/>
</dbReference>
<evidence type="ECO:0000259" key="9">
    <source>
        <dbReference type="PROSITE" id="PS51085"/>
    </source>
</evidence>
<dbReference type="CDD" id="cd06185">
    <property type="entry name" value="PDR_like"/>
    <property type="match status" value="1"/>
</dbReference>
<dbReference type="InterPro" id="IPR036010">
    <property type="entry name" value="2Fe-2S_ferredoxin-like_sf"/>
</dbReference>
<dbReference type="PANTHER" id="PTHR47354:SF1">
    <property type="entry name" value="CARNITINE MONOOXYGENASE REDUCTASE SUBUNIT"/>
    <property type="match status" value="1"/>
</dbReference>
<dbReference type="SUPFAM" id="SSF54292">
    <property type="entry name" value="2Fe-2S ferredoxin-like"/>
    <property type="match status" value="1"/>
</dbReference>
<keyword evidence="2" id="KW-0285">Flavoprotein</keyword>
<dbReference type="Gene3D" id="3.10.20.30">
    <property type="match status" value="1"/>
</dbReference>
<dbReference type="PROSITE" id="PS00197">
    <property type="entry name" value="2FE2S_FER_1"/>
    <property type="match status" value="1"/>
</dbReference>
<dbReference type="InterPro" id="IPR054582">
    <property type="entry name" value="DmmA-like_N"/>
</dbReference>
<evidence type="ECO:0000313" key="12">
    <source>
        <dbReference type="Proteomes" id="UP000318050"/>
    </source>
</evidence>
<dbReference type="GO" id="GO:0046872">
    <property type="term" value="F:metal ion binding"/>
    <property type="evidence" value="ECO:0007669"/>
    <property type="project" value="UniProtKB-KW"/>
</dbReference>
<dbReference type="OrthoDB" id="9792185at2"/>
<keyword evidence="6" id="KW-0560">Oxidoreductase</keyword>
<keyword evidence="5" id="KW-0479">Metal-binding</keyword>